<name>A0A0H2MHP9_9PROT</name>
<feature type="region of interest" description="Disordered" evidence="5">
    <location>
        <begin position="440"/>
        <end position="459"/>
    </location>
</feature>
<evidence type="ECO:0000256" key="2">
    <source>
        <dbReference type="ARBA" id="ARBA00029447"/>
    </source>
</evidence>
<dbReference type="Gene3D" id="6.10.340.10">
    <property type="match status" value="1"/>
</dbReference>
<dbReference type="STRING" id="1489064.WH96_05175"/>
<keyword evidence="6" id="KW-0472">Membrane</keyword>
<dbReference type="EMBL" id="LAQL01000003">
    <property type="protein sequence ID" value="KLN61711.1"/>
    <property type="molecule type" value="Genomic_DNA"/>
</dbReference>
<dbReference type="InterPro" id="IPR004089">
    <property type="entry name" value="MCPsignal_dom"/>
</dbReference>
<gene>
    <name evidence="10" type="ORF">WH96_05175</name>
</gene>
<keyword evidence="11" id="KW-1185">Reference proteome</keyword>
<dbReference type="PATRIC" id="fig|1489064.4.peg.2243"/>
<keyword evidence="4" id="KW-0175">Coiled coil</keyword>
<protein>
    <recommendedName>
        <fullName evidence="12">Chemotaxis protein</fullName>
    </recommendedName>
</protein>
<dbReference type="OrthoDB" id="2489132at2"/>
<dbReference type="PROSITE" id="PS50885">
    <property type="entry name" value="HAMP"/>
    <property type="match status" value="1"/>
</dbReference>
<dbReference type="Pfam" id="PF08376">
    <property type="entry name" value="NIT"/>
    <property type="match status" value="1"/>
</dbReference>
<keyword evidence="6" id="KW-0812">Transmembrane</keyword>
<evidence type="ECO:0000256" key="6">
    <source>
        <dbReference type="SAM" id="Phobius"/>
    </source>
</evidence>
<evidence type="ECO:0000256" key="1">
    <source>
        <dbReference type="ARBA" id="ARBA00023224"/>
    </source>
</evidence>
<feature type="coiled-coil region" evidence="4">
    <location>
        <begin position="654"/>
        <end position="681"/>
    </location>
</feature>
<keyword evidence="1 3" id="KW-0807">Transducer</keyword>
<comment type="caution">
    <text evidence="10">The sequence shown here is derived from an EMBL/GenBank/DDBJ whole genome shotgun (WGS) entry which is preliminary data.</text>
</comment>
<evidence type="ECO:0008006" key="12">
    <source>
        <dbReference type="Google" id="ProtNLM"/>
    </source>
</evidence>
<dbReference type="Proteomes" id="UP000035444">
    <property type="component" value="Unassembled WGS sequence"/>
</dbReference>
<evidence type="ECO:0000259" key="8">
    <source>
        <dbReference type="PROSITE" id="PS50885"/>
    </source>
</evidence>
<evidence type="ECO:0000259" key="7">
    <source>
        <dbReference type="PROSITE" id="PS50111"/>
    </source>
</evidence>
<feature type="domain" description="HAMP" evidence="8">
    <location>
        <begin position="336"/>
        <end position="389"/>
    </location>
</feature>
<organism evidence="10 11">
    <name type="scientific">Kiloniella spongiae</name>
    <dbReference type="NCBI Taxonomy" id="1489064"/>
    <lineage>
        <taxon>Bacteria</taxon>
        <taxon>Pseudomonadati</taxon>
        <taxon>Pseudomonadota</taxon>
        <taxon>Alphaproteobacteria</taxon>
        <taxon>Rhodospirillales</taxon>
        <taxon>Kiloniellaceae</taxon>
        <taxon>Kiloniella</taxon>
    </lineage>
</organism>
<dbReference type="AlphaFoldDB" id="A0A0H2MHP9"/>
<keyword evidence="6" id="KW-1133">Transmembrane helix</keyword>
<proteinExistence type="inferred from homology"/>
<dbReference type="Pfam" id="PF00015">
    <property type="entry name" value="MCPsignal"/>
    <property type="match status" value="1"/>
</dbReference>
<evidence type="ECO:0000256" key="5">
    <source>
        <dbReference type="SAM" id="MobiDB-lite"/>
    </source>
</evidence>
<evidence type="ECO:0000313" key="11">
    <source>
        <dbReference type="Proteomes" id="UP000035444"/>
    </source>
</evidence>
<dbReference type="PANTHER" id="PTHR32089">
    <property type="entry name" value="METHYL-ACCEPTING CHEMOTAXIS PROTEIN MCPB"/>
    <property type="match status" value="1"/>
</dbReference>
<dbReference type="InterPro" id="IPR013587">
    <property type="entry name" value="Nitrate/nitrite_sensing"/>
</dbReference>
<evidence type="ECO:0000256" key="3">
    <source>
        <dbReference type="PROSITE-ProRule" id="PRU00284"/>
    </source>
</evidence>
<dbReference type="RefSeq" id="WP_047763046.1">
    <property type="nucleotide sequence ID" value="NZ_LAQL01000003.1"/>
</dbReference>
<dbReference type="SUPFAM" id="SSF158472">
    <property type="entry name" value="HAMP domain-like"/>
    <property type="match status" value="1"/>
</dbReference>
<evidence type="ECO:0000256" key="4">
    <source>
        <dbReference type="SAM" id="Coils"/>
    </source>
</evidence>
<dbReference type="PANTHER" id="PTHR32089:SF112">
    <property type="entry name" value="LYSOZYME-LIKE PROTEIN-RELATED"/>
    <property type="match status" value="1"/>
</dbReference>
<feature type="transmembrane region" description="Helical" evidence="6">
    <location>
        <begin position="312"/>
        <end position="332"/>
    </location>
</feature>
<dbReference type="Pfam" id="PF00672">
    <property type="entry name" value="HAMP"/>
    <property type="match status" value="1"/>
</dbReference>
<dbReference type="InterPro" id="IPR003660">
    <property type="entry name" value="HAMP_dom"/>
</dbReference>
<dbReference type="SUPFAM" id="SSF58104">
    <property type="entry name" value="Methyl-accepting chemotaxis protein (MCP) signaling domain"/>
    <property type="match status" value="1"/>
</dbReference>
<dbReference type="Gene3D" id="1.10.287.950">
    <property type="entry name" value="Methyl-accepting chemotaxis protein"/>
    <property type="match status" value="1"/>
</dbReference>
<dbReference type="SMART" id="SM00283">
    <property type="entry name" value="MA"/>
    <property type="match status" value="1"/>
</dbReference>
<reference evidence="10 11" key="1">
    <citation type="submission" date="2015-03" db="EMBL/GenBank/DDBJ databases">
        <title>Genome Sequence of Kiloniella spongiae MEBiC09566, isolated from a marine sponge.</title>
        <authorList>
            <person name="Shao Z."/>
            <person name="Wang L."/>
            <person name="Li X."/>
        </authorList>
    </citation>
    <scope>NUCLEOTIDE SEQUENCE [LARGE SCALE GENOMIC DNA]</scope>
    <source>
        <strain evidence="10 11">MEBiC09566</strain>
    </source>
</reference>
<dbReference type="GO" id="GO:0007165">
    <property type="term" value="P:signal transduction"/>
    <property type="evidence" value="ECO:0007669"/>
    <property type="project" value="UniProtKB-KW"/>
</dbReference>
<dbReference type="SMART" id="SM00304">
    <property type="entry name" value="HAMP"/>
    <property type="match status" value="1"/>
</dbReference>
<feature type="domain" description="Methyl-accepting transducer" evidence="7">
    <location>
        <begin position="429"/>
        <end position="658"/>
    </location>
</feature>
<accession>A0A0H2MHP9</accession>
<dbReference type="InterPro" id="IPR010910">
    <property type="entry name" value="Nitrate/nitrite_sensing_bac"/>
</dbReference>
<feature type="domain" description="NIT" evidence="9">
    <location>
        <begin position="54"/>
        <end position="305"/>
    </location>
</feature>
<dbReference type="GO" id="GO:0016020">
    <property type="term" value="C:membrane"/>
    <property type="evidence" value="ECO:0007669"/>
    <property type="project" value="InterPro"/>
</dbReference>
<dbReference type="PROSITE" id="PS50111">
    <property type="entry name" value="CHEMOTAXIS_TRANSDUC_2"/>
    <property type="match status" value="1"/>
</dbReference>
<evidence type="ECO:0000313" key="10">
    <source>
        <dbReference type="EMBL" id="KLN61711.1"/>
    </source>
</evidence>
<sequence length="685" mass="73644">MKSFLYNRKISTRVLLSLSLPVLGFLVLSGLFLTSSFQHLKSTQTIENLSYLAPEISALVHEMQKERGASAGFTASKGKKFSSEIKDIRKAADQKQNIFYTSLEKFDLESYGTSLEERVNKARTSLKKLGDIRKSISNQSTTVPKLAKYYSSTIQDLLSIIELMAVLGDDAEITRTITAYTAFLQSKERAGIERAMGATGFSAGKFNPTVYRRFVQLISAQQAFFSTASQFATQEQLDFYDSVIKDPSVAEVQRLRKIAIDSITNNDTQGIEGDYWFESITKKIDLLKKVEDNFSNDLKVQASELRSSDEKAFITLLSVLVIMALITAYIVIQIVRSIVKPIVGLTATMTTLADGDHQVEIEGADLSGEIGDMSRAVVVFKEHAQTAARLQEQDKVQQQANADRIALVDHLIHSFEAKVSSLLGNFSAMSSTLGESATAMAGTAQRTSEQSASVSAAAEQASSNVQTMASAAEELSSSISEISSQVTNGSVSAQKAVDASVKSSETLKGLTQSAEDIGAVINLIQDIAEQTNLLALNATIEAARAGEAGKGFAVVASEVKNLANQTAKATEEISSKITSIQQTTEEAVQSNISVSELITNMSEVSSAIAAAVEEQGAATTEIARNAQQAAVGTEEVTSSISLVSASSSETGQSATEVQGLATNMNDQAQEMEQEVSDFLNRVREA</sequence>
<feature type="compositionally biased region" description="Low complexity" evidence="5">
    <location>
        <begin position="448"/>
        <end position="459"/>
    </location>
</feature>
<dbReference type="PROSITE" id="PS50906">
    <property type="entry name" value="NIT"/>
    <property type="match status" value="1"/>
</dbReference>
<comment type="similarity">
    <text evidence="2">Belongs to the methyl-accepting chemotaxis (MCP) protein family.</text>
</comment>
<evidence type="ECO:0000259" key="9">
    <source>
        <dbReference type="PROSITE" id="PS50906"/>
    </source>
</evidence>